<evidence type="ECO:0000256" key="2">
    <source>
        <dbReference type="ARBA" id="ARBA00023015"/>
    </source>
</evidence>
<evidence type="ECO:0000256" key="5">
    <source>
        <dbReference type="ARBA" id="ARBA00023163"/>
    </source>
</evidence>
<keyword evidence="11" id="KW-0175">Coiled coil</keyword>
<dbReference type="CDD" id="cd00086">
    <property type="entry name" value="homeodomain"/>
    <property type="match status" value="1"/>
</dbReference>
<feature type="DNA-binding region" description="Homeobox" evidence="8">
    <location>
        <begin position="54"/>
        <end position="113"/>
    </location>
</feature>
<dbReference type="GO" id="GO:0045893">
    <property type="term" value="P:positive regulation of DNA-templated transcription"/>
    <property type="evidence" value="ECO:0000318"/>
    <property type="project" value="GO_Central"/>
</dbReference>
<sequence>MPANMNREDDHIVHFSQSCYADAYTQMVTQQGDQTSKPIRRRRKKSKGGNAGDGGAKKRKLSEKQVNLLEVHFGNEHKLESERKDRLASELGLEPRQVAVWFQNRRARWKNKKLEEEYSALKKEHESTIFEKCQLESEVLKLKERLSEAEKEIQRLSQLPAETVPSNSTSSSPSVDTMAGAGQPVLGECEIMDTYTDIFNTTTFYYAHAGMDWISQYM</sequence>
<accession>A0A2I4EZK1</accession>
<evidence type="ECO:0000256" key="10">
    <source>
        <dbReference type="RuleBase" id="RU369038"/>
    </source>
</evidence>
<evidence type="ECO:0000256" key="11">
    <source>
        <dbReference type="SAM" id="Coils"/>
    </source>
</evidence>
<dbReference type="OrthoDB" id="6159439at2759"/>
<dbReference type="Gramene" id="Jr02_06980_p1">
    <property type="protein sequence ID" value="cds.Jr02_06980_p1"/>
    <property type="gene ID" value="Jr02_06980"/>
</dbReference>
<dbReference type="PROSITE" id="PS50071">
    <property type="entry name" value="HOMEOBOX_2"/>
    <property type="match status" value="1"/>
</dbReference>
<evidence type="ECO:0000256" key="8">
    <source>
        <dbReference type="PROSITE-ProRule" id="PRU00108"/>
    </source>
</evidence>
<evidence type="ECO:0000313" key="13">
    <source>
        <dbReference type="Proteomes" id="UP000235220"/>
    </source>
</evidence>
<keyword evidence="4 8" id="KW-0371">Homeobox</keyword>
<keyword evidence="13" id="KW-1185">Reference proteome</keyword>
<keyword evidence="3 8" id="KW-0238">DNA-binding</keyword>
<dbReference type="KEGG" id="jre:108994163"/>
<dbReference type="InterPro" id="IPR001356">
    <property type="entry name" value="HD"/>
</dbReference>
<feature type="compositionally biased region" description="Basic residues" evidence="12">
    <location>
        <begin position="38"/>
        <end position="47"/>
    </location>
</feature>
<evidence type="ECO:0000256" key="7">
    <source>
        <dbReference type="ARBA" id="ARBA00025748"/>
    </source>
</evidence>
<feature type="compositionally biased region" description="Low complexity" evidence="12">
    <location>
        <begin position="163"/>
        <end position="175"/>
    </location>
</feature>
<evidence type="ECO:0000256" key="4">
    <source>
        <dbReference type="ARBA" id="ARBA00023155"/>
    </source>
</evidence>
<evidence type="ECO:0000256" key="12">
    <source>
        <dbReference type="SAM" id="MobiDB-lite"/>
    </source>
</evidence>
<dbReference type="SUPFAM" id="SSF46689">
    <property type="entry name" value="Homeodomain-like"/>
    <property type="match status" value="1"/>
</dbReference>
<organism evidence="13 14">
    <name type="scientific">Juglans regia</name>
    <name type="common">English walnut</name>
    <dbReference type="NCBI Taxonomy" id="51240"/>
    <lineage>
        <taxon>Eukaryota</taxon>
        <taxon>Viridiplantae</taxon>
        <taxon>Streptophyta</taxon>
        <taxon>Embryophyta</taxon>
        <taxon>Tracheophyta</taxon>
        <taxon>Spermatophyta</taxon>
        <taxon>Magnoliopsida</taxon>
        <taxon>eudicotyledons</taxon>
        <taxon>Gunneridae</taxon>
        <taxon>Pentapetalae</taxon>
        <taxon>rosids</taxon>
        <taxon>fabids</taxon>
        <taxon>Fagales</taxon>
        <taxon>Juglandaceae</taxon>
        <taxon>Juglans</taxon>
    </lineage>
</organism>
<dbReference type="FunCoup" id="A0A2I4EZK1">
    <property type="interactions" value="142"/>
</dbReference>
<dbReference type="GO" id="GO:0000981">
    <property type="term" value="F:DNA-binding transcription factor activity, RNA polymerase II-specific"/>
    <property type="evidence" value="ECO:0007669"/>
    <property type="project" value="UniProtKB-UniRule"/>
</dbReference>
<feature type="coiled-coil region" evidence="11">
    <location>
        <begin position="104"/>
        <end position="159"/>
    </location>
</feature>
<reference evidence="14" key="1">
    <citation type="submission" date="2025-08" db="UniProtKB">
        <authorList>
            <consortium name="RefSeq"/>
        </authorList>
    </citation>
    <scope>IDENTIFICATION</scope>
    <source>
        <tissue evidence="14">Leaves</tissue>
    </source>
</reference>
<dbReference type="Pfam" id="PF00046">
    <property type="entry name" value="Homeodomain"/>
    <property type="match status" value="1"/>
</dbReference>
<dbReference type="GO" id="GO:0043565">
    <property type="term" value="F:sequence-specific DNA binding"/>
    <property type="evidence" value="ECO:0000318"/>
    <property type="project" value="GO_Central"/>
</dbReference>
<dbReference type="InterPro" id="IPR017970">
    <property type="entry name" value="Homeobox_CS"/>
</dbReference>
<feature type="region of interest" description="Disordered" evidence="12">
    <location>
        <begin position="160"/>
        <end position="180"/>
    </location>
</feature>
<keyword evidence="5 10" id="KW-0804">Transcription</keyword>
<dbReference type="PRINTS" id="PR00031">
    <property type="entry name" value="HTHREPRESSR"/>
</dbReference>
<evidence type="ECO:0000256" key="6">
    <source>
        <dbReference type="ARBA" id="ARBA00023242"/>
    </source>
</evidence>
<dbReference type="GeneID" id="108994163"/>
<comment type="similarity">
    <text evidence="7 10">Belongs to the HD-ZIP homeobox family. Class I subfamily.</text>
</comment>
<dbReference type="PROSITE" id="PS00027">
    <property type="entry name" value="HOMEOBOX_1"/>
    <property type="match status" value="1"/>
</dbReference>
<dbReference type="InterPro" id="IPR000047">
    <property type="entry name" value="HTH_motif"/>
</dbReference>
<evidence type="ECO:0000313" key="14">
    <source>
        <dbReference type="RefSeq" id="XP_018824827.1"/>
    </source>
</evidence>
<dbReference type="FunFam" id="1.10.10.60:FF:000241">
    <property type="entry name" value="homeobox-leucine zipper protein ATHB-40"/>
    <property type="match status" value="1"/>
</dbReference>
<dbReference type="GO" id="GO:0005634">
    <property type="term" value="C:nucleus"/>
    <property type="evidence" value="ECO:0000318"/>
    <property type="project" value="GO_Central"/>
</dbReference>
<name>A0A2I4EZK1_JUGRE</name>
<keyword evidence="2 10" id="KW-0805">Transcription regulation</keyword>
<evidence type="ECO:0000256" key="1">
    <source>
        <dbReference type="ARBA" id="ARBA00004123"/>
    </source>
</evidence>
<evidence type="ECO:0000256" key="9">
    <source>
        <dbReference type="RuleBase" id="RU000682"/>
    </source>
</evidence>
<comment type="function">
    <text evidence="10">Transcription factor.</text>
</comment>
<gene>
    <name evidence="14" type="primary">LOC108994163</name>
</gene>
<dbReference type="InterPro" id="IPR009057">
    <property type="entry name" value="Homeodomain-like_sf"/>
</dbReference>
<dbReference type="PANTHER" id="PTHR24326">
    <property type="entry name" value="HOMEOBOX-LEUCINE ZIPPER PROTEIN"/>
    <property type="match status" value="1"/>
</dbReference>
<dbReference type="AlphaFoldDB" id="A0A2I4EZK1"/>
<feature type="region of interest" description="Disordered" evidence="12">
    <location>
        <begin position="29"/>
        <end position="61"/>
    </location>
</feature>
<evidence type="ECO:0000256" key="3">
    <source>
        <dbReference type="ARBA" id="ARBA00023125"/>
    </source>
</evidence>
<dbReference type="RefSeq" id="XP_018824827.1">
    <property type="nucleotide sequence ID" value="XM_018969282.2"/>
</dbReference>
<protein>
    <recommendedName>
        <fullName evidence="10">Homeobox-leucine zipper protein</fullName>
    </recommendedName>
    <alternativeName>
        <fullName evidence="10">HD-ZIP protein</fullName>
    </alternativeName>
    <alternativeName>
        <fullName evidence="10">Homeodomain transcription factor</fullName>
    </alternativeName>
</protein>
<dbReference type="Gene3D" id="1.10.10.60">
    <property type="entry name" value="Homeodomain-like"/>
    <property type="match status" value="1"/>
</dbReference>
<dbReference type="PANTHER" id="PTHR24326:SF527">
    <property type="entry name" value="HOMEOBOX-LEUCINE ZIPPER PROTEIN ATHB-40"/>
    <property type="match status" value="1"/>
</dbReference>
<dbReference type="InterPro" id="IPR045224">
    <property type="entry name" value="HDZip_class_I_plant"/>
</dbReference>
<proteinExistence type="inferred from homology"/>
<dbReference type="Proteomes" id="UP000235220">
    <property type="component" value="Chromosome 2"/>
</dbReference>
<dbReference type="GO" id="GO:0009733">
    <property type="term" value="P:response to auxin"/>
    <property type="evidence" value="ECO:0007669"/>
    <property type="project" value="UniProtKB-ARBA"/>
</dbReference>
<dbReference type="SMART" id="SM00389">
    <property type="entry name" value="HOX"/>
    <property type="match status" value="1"/>
</dbReference>
<keyword evidence="6 8" id="KW-0539">Nucleus</keyword>
<comment type="subcellular location">
    <subcellularLocation>
        <location evidence="1 8 9">Nucleus</location>
    </subcellularLocation>
</comment>